<comment type="caution">
    <text evidence="2">The sequence shown here is derived from an EMBL/GenBank/DDBJ whole genome shotgun (WGS) entry which is preliminary data.</text>
</comment>
<sequence length="230" mass="22287">MSTPPQNPPPQTTGQSQNSPAPAPAGSNPTPAPMDPEAQKQEPSKKNTSDDLTNMAVAGGTLITGVGKFLTPKAPTAGPAVAAAGMLIASAAEAKQTYDATRAHDPAKAVGSAAKFAGAVTAAASQPLNPELQPQVEAGGLVVAAAGALGQSAANHLSGSNTSQGGAPAPQGQSGAPSQPAPTSPIPPGTQMAPAGSPPPGTTASSAQANKPQTPPPTAQTQTSPGKRVR</sequence>
<gene>
    <name evidence="2" type="ORF">GCM10018772_59510</name>
</gene>
<reference evidence="2" key="1">
    <citation type="journal article" date="2014" name="Int. J. Syst. Evol. Microbiol.">
        <title>Complete genome sequence of Corynebacterium casei LMG S-19264T (=DSM 44701T), isolated from a smear-ripened cheese.</title>
        <authorList>
            <consortium name="US DOE Joint Genome Institute (JGI-PGF)"/>
            <person name="Walter F."/>
            <person name="Albersmeier A."/>
            <person name="Kalinowski J."/>
            <person name="Ruckert C."/>
        </authorList>
    </citation>
    <scope>NUCLEOTIDE SEQUENCE</scope>
    <source>
        <strain evidence="2">JCM 4477</strain>
    </source>
</reference>
<organism evidence="2 3">
    <name type="scientific">Streptomyces fumanus</name>
    <dbReference type="NCBI Taxonomy" id="67302"/>
    <lineage>
        <taxon>Bacteria</taxon>
        <taxon>Bacillati</taxon>
        <taxon>Actinomycetota</taxon>
        <taxon>Actinomycetes</taxon>
        <taxon>Kitasatosporales</taxon>
        <taxon>Streptomycetaceae</taxon>
        <taxon>Streptomyces</taxon>
    </lineage>
</organism>
<feature type="compositionally biased region" description="Pro residues" evidence="1">
    <location>
        <begin position="179"/>
        <end position="188"/>
    </location>
</feature>
<feature type="compositionally biased region" description="Basic and acidic residues" evidence="1">
    <location>
        <begin position="37"/>
        <end position="49"/>
    </location>
</feature>
<proteinExistence type="predicted"/>
<keyword evidence="3" id="KW-1185">Reference proteome</keyword>
<feature type="compositionally biased region" description="Low complexity" evidence="1">
    <location>
        <begin position="202"/>
        <end position="212"/>
    </location>
</feature>
<reference evidence="2" key="2">
    <citation type="submission" date="2020-09" db="EMBL/GenBank/DDBJ databases">
        <authorList>
            <person name="Sun Q."/>
            <person name="Ohkuma M."/>
        </authorList>
    </citation>
    <scope>NUCLEOTIDE SEQUENCE</scope>
    <source>
        <strain evidence="2">JCM 4477</strain>
    </source>
</reference>
<name>A0A919E9D7_9ACTN</name>
<feature type="region of interest" description="Disordered" evidence="1">
    <location>
        <begin position="154"/>
        <end position="230"/>
    </location>
</feature>
<evidence type="ECO:0000313" key="2">
    <source>
        <dbReference type="EMBL" id="GHF25852.1"/>
    </source>
</evidence>
<dbReference type="AlphaFoldDB" id="A0A919E9D7"/>
<feature type="compositionally biased region" description="Low complexity" evidence="1">
    <location>
        <begin position="12"/>
        <end position="29"/>
    </location>
</feature>
<feature type="compositionally biased region" description="Pro residues" evidence="1">
    <location>
        <begin position="1"/>
        <end position="11"/>
    </location>
</feature>
<feature type="compositionally biased region" description="Low complexity" evidence="1">
    <location>
        <begin position="163"/>
        <end position="178"/>
    </location>
</feature>
<dbReference type="Proteomes" id="UP000630718">
    <property type="component" value="Unassembled WGS sequence"/>
</dbReference>
<accession>A0A919E9D7</accession>
<dbReference type="EMBL" id="BNBI01000015">
    <property type="protein sequence ID" value="GHF25852.1"/>
    <property type="molecule type" value="Genomic_DNA"/>
</dbReference>
<evidence type="ECO:0000256" key="1">
    <source>
        <dbReference type="SAM" id="MobiDB-lite"/>
    </source>
</evidence>
<feature type="region of interest" description="Disordered" evidence="1">
    <location>
        <begin position="1"/>
        <end position="53"/>
    </location>
</feature>
<evidence type="ECO:0000313" key="3">
    <source>
        <dbReference type="Proteomes" id="UP000630718"/>
    </source>
</evidence>
<protein>
    <submittedName>
        <fullName evidence="2">Uncharacterized protein</fullName>
    </submittedName>
</protein>